<proteinExistence type="inferred from homology"/>
<evidence type="ECO:0000256" key="6">
    <source>
        <dbReference type="ARBA" id="ARBA00023236"/>
    </source>
</evidence>
<feature type="domain" description="UVR" evidence="8">
    <location>
        <begin position="197"/>
        <end position="232"/>
    </location>
</feature>
<reference evidence="11" key="2">
    <citation type="journal article" date="2021" name="PeerJ">
        <title>Extensive microbial diversity within the chicken gut microbiome revealed by metagenomics and culture.</title>
        <authorList>
            <person name="Gilroy R."/>
            <person name="Ravi A."/>
            <person name="Getino M."/>
            <person name="Pursley I."/>
            <person name="Horton D.L."/>
            <person name="Alikhan N.F."/>
            <person name="Baker D."/>
            <person name="Gharbi K."/>
            <person name="Hall N."/>
            <person name="Watson M."/>
            <person name="Adriaenssens E.M."/>
            <person name="Foster-Nyarko E."/>
            <person name="Jarju S."/>
            <person name="Secka A."/>
            <person name="Antonio M."/>
            <person name="Oren A."/>
            <person name="Chaudhuri R.R."/>
            <person name="La Ragione R."/>
            <person name="Hildebrand F."/>
            <person name="Pallen M.J."/>
        </authorList>
    </citation>
    <scope>NUCLEOTIDE SEQUENCE</scope>
    <source>
        <strain evidence="11">11167</strain>
    </source>
</reference>
<dbReference type="SUPFAM" id="SSF82771">
    <property type="entry name" value="GIY-YIG endonuclease"/>
    <property type="match status" value="1"/>
</dbReference>
<dbReference type="Gene3D" id="3.30.420.340">
    <property type="entry name" value="UvrC, RNAse H endonuclease domain"/>
    <property type="match status" value="1"/>
</dbReference>
<dbReference type="Pfam" id="PF08459">
    <property type="entry name" value="UvrC_RNaseH_dom"/>
    <property type="match status" value="1"/>
</dbReference>
<dbReference type="GO" id="GO:0009380">
    <property type="term" value="C:excinuclease repair complex"/>
    <property type="evidence" value="ECO:0007669"/>
    <property type="project" value="InterPro"/>
</dbReference>
<dbReference type="AlphaFoldDB" id="A0A9D9E9N0"/>
<dbReference type="GO" id="GO:0003677">
    <property type="term" value="F:DNA binding"/>
    <property type="evidence" value="ECO:0007669"/>
    <property type="project" value="UniProtKB-UniRule"/>
</dbReference>
<comment type="similarity">
    <text evidence="7">Belongs to the UvrC family.</text>
</comment>
<comment type="function">
    <text evidence="7">The UvrABC repair system catalyzes the recognition and processing of DNA lesions. UvrC both incises the 5' and 3' sides of the lesion. The N-terminal half is responsible for the 3' incision and the C-terminal half is responsible for the 5' incision.</text>
</comment>
<sequence length="591" mass="67035">MSAKDQAHALPESPGIYMMKNSDDKVIYVGKAKNLRRRVSSYFLPNRDAKTAALVQKIDHIDYIMTGNEYEALVLENNLIKQYKPHYNILLKDGKSYPMIRITGEKYPRVFKTRRIVDDGSTYYGPFAATGDLETFLDLIRQTYPLRLCSGPLERHRSPCLYHHIHKCCAPCIGAVDEKEYKAYIDEIRDLLSGNDMRTRERLEKEMRQDAKELRFEQAARKRDLIKAIDNVGKGQSVEQALSNDSRDYAAVALRGNLCTVAIMQLRDGRLVGKALYRAETMADETEALLSFLIQYYSDGANLPQELYVNQEIDASLISDYFRKELGVPLYIGFPKDGKHYRILRMAEVNAGEDVDKRLGRIDNSPSLERLAELIGLDKAPVYIEGFDIAQLAGKYTTASCIVFRGGNPSVKEYRRFNMKTLDGRIDDFQSMREAVSRRYSRLYNEEKPMPDLIMVDGGKGQVHVAVDELEALGLDYIPVVGLAERNEEIVFPDDRPNLVLDKADPALRILIALRDECHRFATSANQRMRSRDAGFALLRSIDGVGQKRAERIMKECGSIEGVLALDAHDFAKKCSIPLTVAERILHQLAL</sequence>
<comment type="caution">
    <text evidence="11">The sequence shown here is derived from an EMBL/GenBank/DDBJ whole genome shotgun (WGS) entry which is preliminary data.</text>
</comment>
<dbReference type="SUPFAM" id="SSF47781">
    <property type="entry name" value="RuvA domain 2-like"/>
    <property type="match status" value="1"/>
</dbReference>
<gene>
    <name evidence="7 11" type="primary">uvrC</name>
    <name evidence="11" type="ORF">IAC42_02630</name>
</gene>
<dbReference type="InterPro" id="IPR047296">
    <property type="entry name" value="GIY-YIG_UvrC_Cho"/>
</dbReference>
<keyword evidence="3 7" id="KW-0228">DNA excision</keyword>
<reference evidence="11" key="1">
    <citation type="submission" date="2020-10" db="EMBL/GenBank/DDBJ databases">
        <authorList>
            <person name="Gilroy R."/>
        </authorList>
    </citation>
    <scope>NUCLEOTIDE SEQUENCE</scope>
    <source>
        <strain evidence="11">11167</strain>
    </source>
</reference>
<dbReference type="EMBL" id="JADIMU010000017">
    <property type="protein sequence ID" value="MBO8442643.1"/>
    <property type="molecule type" value="Genomic_DNA"/>
</dbReference>
<dbReference type="CDD" id="cd10434">
    <property type="entry name" value="GIY-YIG_UvrC_Cho"/>
    <property type="match status" value="1"/>
</dbReference>
<dbReference type="SUPFAM" id="SSF46600">
    <property type="entry name" value="C-terminal UvrC-binding domain of UvrB"/>
    <property type="match status" value="1"/>
</dbReference>
<dbReference type="PROSITE" id="PS50151">
    <property type="entry name" value="UVR"/>
    <property type="match status" value="1"/>
</dbReference>
<dbReference type="PANTHER" id="PTHR30562">
    <property type="entry name" value="UVRC/OXIDOREDUCTASE"/>
    <property type="match status" value="1"/>
</dbReference>
<evidence type="ECO:0000256" key="5">
    <source>
        <dbReference type="ARBA" id="ARBA00023204"/>
    </source>
</evidence>
<keyword evidence="6 7" id="KW-0742">SOS response</keyword>
<accession>A0A9D9E9N0</accession>
<dbReference type="InterPro" id="IPR050066">
    <property type="entry name" value="UvrABC_protein_C"/>
</dbReference>
<dbReference type="Pfam" id="PF02151">
    <property type="entry name" value="UVR"/>
    <property type="match status" value="1"/>
</dbReference>
<dbReference type="PANTHER" id="PTHR30562:SF1">
    <property type="entry name" value="UVRABC SYSTEM PROTEIN C"/>
    <property type="match status" value="1"/>
</dbReference>
<dbReference type="Gene3D" id="1.10.150.20">
    <property type="entry name" value="5' to 3' exonuclease, C-terminal subdomain"/>
    <property type="match status" value="1"/>
</dbReference>
<evidence type="ECO:0000313" key="11">
    <source>
        <dbReference type="EMBL" id="MBO8442643.1"/>
    </source>
</evidence>
<keyword evidence="2 7" id="KW-0227">DNA damage</keyword>
<keyword evidence="1 7" id="KW-0963">Cytoplasm</keyword>
<protein>
    <recommendedName>
        <fullName evidence="7">UvrABC system protein C</fullName>
        <shortName evidence="7">Protein UvrC</shortName>
    </recommendedName>
    <alternativeName>
        <fullName evidence="7">Excinuclease ABC subunit C</fullName>
    </alternativeName>
</protein>
<evidence type="ECO:0000259" key="9">
    <source>
        <dbReference type="PROSITE" id="PS50164"/>
    </source>
</evidence>
<evidence type="ECO:0000259" key="10">
    <source>
        <dbReference type="PROSITE" id="PS50165"/>
    </source>
</evidence>
<dbReference type="InterPro" id="IPR010994">
    <property type="entry name" value="RuvA_2-like"/>
</dbReference>
<dbReference type="GO" id="GO:0009381">
    <property type="term" value="F:excinuclease ABC activity"/>
    <property type="evidence" value="ECO:0007669"/>
    <property type="project" value="UniProtKB-UniRule"/>
</dbReference>
<evidence type="ECO:0000256" key="3">
    <source>
        <dbReference type="ARBA" id="ARBA00022769"/>
    </source>
</evidence>
<dbReference type="InterPro" id="IPR035901">
    <property type="entry name" value="GIY-YIG_endonuc_sf"/>
</dbReference>
<dbReference type="InterPro" id="IPR038476">
    <property type="entry name" value="UvrC_RNase_H_dom_sf"/>
</dbReference>
<evidence type="ECO:0000259" key="8">
    <source>
        <dbReference type="PROSITE" id="PS50151"/>
    </source>
</evidence>
<dbReference type="InterPro" id="IPR001943">
    <property type="entry name" value="UVR_dom"/>
</dbReference>
<dbReference type="FunFam" id="3.40.1440.10:FF:000001">
    <property type="entry name" value="UvrABC system protein C"/>
    <property type="match status" value="1"/>
</dbReference>
<dbReference type="InterPro" id="IPR001162">
    <property type="entry name" value="UvrC_RNase_H_dom"/>
</dbReference>
<dbReference type="InterPro" id="IPR036876">
    <property type="entry name" value="UVR_dom_sf"/>
</dbReference>
<dbReference type="GO" id="GO:0006289">
    <property type="term" value="P:nucleotide-excision repair"/>
    <property type="evidence" value="ECO:0007669"/>
    <property type="project" value="UniProtKB-UniRule"/>
</dbReference>
<evidence type="ECO:0000313" key="12">
    <source>
        <dbReference type="Proteomes" id="UP000823633"/>
    </source>
</evidence>
<keyword evidence="4 7" id="KW-0267">Excision nuclease</keyword>
<dbReference type="InterPro" id="IPR004791">
    <property type="entry name" value="UvrC"/>
</dbReference>
<keyword evidence="5 7" id="KW-0234">DNA repair</keyword>
<dbReference type="GO" id="GO:0005737">
    <property type="term" value="C:cytoplasm"/>
    <property type="evidence" value="ECO:0007669"/>
    <property type="project" value="UniProtKB-SubCell"/>
</dbReference>
<comment type="subcellular location">
    <subcellularLocation>
        <location evidence="7">Cytoplasm</location>
    </subcellularLocation>
</comment>
<dbReference type="Pfam" id="PF01541">
    <property type="entry name" value="GIY-YIG"/>
    <property type="match status" value="1"/>
</dbReference>
<organism evidence="11 12">
    <name type="scientific">Candidatus Aphodenecus pullistercoris</name>
    <dbReference type="NCBI Taxonomy" id="2840669"/>
    <lineage>
        <taxon>Bacteria</taxon>
        <taxon>Pseudomonadati</taxon>
        <taxon>Spirochaetota</taxon>
        <taxon>Spirochaetia</taxon>
        <taxon>Spirochaetales</taxon>
        <taxon>Candidatus Aphodenecus</taxon>
    </lineage>
</organism>
<dbReference type="PROSITE" id="PS50165">
    <property type="entry name" value="UVRC"/>
    <property type="match status" value="1"/>
</dbReference>
<dbReference type="SMART" id="SM00465">
    <property type="entry name" value="GIYc"/>
    <property type="match status" value="1"/>
</dbReference>
<evidence type="ECO:0000256" key="2">
    <source>
        <dbReference type="ARBA" id="ARBA00022763"/>
    </source>
</evidence>
<name>A0A9D9E9N0_9SPIR</name>
<dbReference type="Gene3D" id="3.40.1440.10">
    <property type="entry name" value="GIY-YIG endonuclease"/>
    <property type="match status" value="1"/>
</dbReference>
<feature type="domain" description="GIY-YIG" evidence="9">
    <location>
        <begin position="12"/>
        <end position="89"/>
    </location>
</feature>
<dbReference type="Proteomes" id="UP000823633">
    <property type="component" value="Unassembled WGS sequence"/>
</dbReference>
<dbReference type="GO" id="GO:0009432">
    <property type="term" value="P:SOS response"/>
    <property type="evidence" value="ECO:0007669"/>
    <property type="project" value="UniProtKB-UniRule"/>
</dbReference>
<dbReference type="Gene3D" id="4.10.860.10">
    <property type="entry name" value="UVR domain"/>
    <property type="match status" value="1"/>
</dbReference>
<evidence type="ECO:0000256" key="7">
    <source>
        <dbReference type="HAMAP-Rule" id="MF_00203"/>
    </source>
</evidence>
<dbReference type="PROSITE" id="PS50164">
    <property type="entry name" value="GIY_YIG"/>
    <property type="match status" value="1"/>
</dbReference>
<dbReference type="InterPro" id="IPR000305">
    <property type="entry name" value="GIY-YIG_endonuc"/>
</dbReference>
<dbReference type="HAMAP" id="MF_00203">
    <property type="entry name" value="UvrC"/>
    <property type="match status" value="1"/>
</dbReference>
<evidence type="ECO:0000256" key="1">
    <source>
        <dbReference type="ARBA" id="ARBA00022490"/>
    </source>
</evidence>
<evidence type="ECO:0000256" key="4">
    <source>
        <dbReference type="ARBA" id="ARBA00022881"/>
    </source>
</evidence>
<dbReference type="NCBIfam" id="TIGR00194">
    <property type="entry name" value="uvrC"/>
    <property type="match status" value="1"/>
</dbReference>
<feature type="domain" description="UvrC family homology region profile" evidence="10">
    <location>
        <begin position="251"/>
        <end position="468"/>
    </location>
</feature>
<comment type="subunit">
    <text evidence="7">Interacts with UvrB in an incision complex.</text>
</comment>
<dbReference type="Pfam" id="PF22920">
    <property type="entry name" value="UvrC_RNaseH"/>
    <property type="match status" value="1"/>
</dbReference>